<dbReference type="Pfam" id="PF06902">
    <property type="entry name" value="Fer4_19"/>
    <property type="match status" value="1"/>
</dbReference>
<reference evidence="6 7" key="1">
    <citation type="submission" date="2020-08" db="EMBL/GenBank/DDBJ databases">
        <title>Genomic Encyclopedia of Type Strains, Phase IV (KMG-IV): sequencing the most valuable type-strain genomes for metagenomic binning, comparative biology and taxonomic classification.</title>
        <authorList>
            <person name="Goeker M."/>
        </authorList>
    </citation>
    <scope>NUCLEOTIDE SEQUENCE [LARGE SCALE GENOMIC DNA]</scope>
    <source>
        <strain evidence="6 7">YIM 65646</strain>
    </source>
</reference>
<dbReference type="InterPro" id="IPR042216">
    <property type="entry name" value="MitoNEET_CISD"/>
</dbReference>
<evidence type="ECO:0000256" key="3">
    <source>
        <dbReference type="ARBA" id="ARBA00023004"/>
    </source>
</evidence>
<dbReference type="AlphaFoldDB" id="A0A841G400"/>
<dbReference type="GO" id="GO:0051537">
    <property type="term" value="F:2 iron, 2 sulfur cluster binding"/>
    <property type="evidence" value="ECO:0007669"/>
    <property type="project" value="UniProtKB-KW"/>
</dbReference>
<comment type="caution">
    <text evidence="6">The sequence shown here is derived from an EMBL/GenBank/DDBJ whole genome shotgun (WGS) entry which is preliminary data.</text>
</comment>
<dbReference type="SMART" id="SM00704">
    <property type="entry name" value="ZnF_CDGSH"/>
    <property type="match status" value="1"/>
</dbReference>
<accession>A0A841G400</accession>
<dbReference type="Proteomes" id="UP000548476">
    <property type="component" value="Unassembled WGS sequence"/>
</dbReference>
<sequence length="146" mass="15882">MDDAETDPWPPGERVKNYAAPGVTVRYDARRCAHAAECVNRLPKVFDTGRRPWIDPSQATPAEIAATIRHCPSGALHFSLPDGPEEHGPVPATVTALPDGPLFVRGEFEIDGHREVRALLCRCGNSGNKPFCDGSHLRTGWTSESP</sequence>
<organism evidence="6 7">
    <name type="scientific">Phytomonospora endophytica</name>
    <dbReference type="NCBI Taxonomy" id="714109"/>
    <lineage>
        <taxon>Bacteria</taxon>
        <taxon>Bacillati</taxon>
        <taxon>Actinomycetota</taxon>
        <taxon>Actinomycetes</taxon>
        <taxon>Micromonosporales</taxon>
        <taxon>Micromonosporaceae</taxon>
        <taxon>Phytomonospora</taxon>
    </lineage>
</organism>
<dbReference type="GO" id="GO:0046872">
    <property type="term" value="F:metal ion binding"/>
    <property type="evidence" value="ECO:0007669"/>
    <property type="project" value="UniProtKB-KW"/>
</dbReference>
<dbReference type="InterPro" id="IPR018967">
    <property type="entry name" value="FeS-contain_CDGSH-typ"/>
</dbReference>
<dbReference type="GO" id="GO:0005737">
    <property type="term" value="C:cytoplasm"/>
    <property type="evidence" value="ECO:0007669"/>
    <property type="project" value="UniProtKB-ARBA"/>
</dbReference>
<protein>
    <submittedName>
        <fullName evidence="6">Putative Fe-S cluster protein YjdI/CDGSH-type Zn-finger protein</fullName>
    </submittedName>
</protein>
<evidence type="ECO:0000259" key="5">
    <source>
        <dbReference type="SMART" id="SM00704"/>
    </source>
</evidence>
<dbReference type="RefSeq" id="WP_184791687.1">
    <property type="nucleotide sequence ID" value="NZ_BONT01000060.1"/>
</dbReference>
<name>A0A841G400_9ACTN</name>
<evidence type="ECO:0000313" key="7">
    <source>
        <dbReference type="Proteomes" id="UP000548476"/>
    </source>
</evidence>
<keyword evidence="4" id="KW-0411">Iron-sulfur</keyword>
<dbReference type="EMBL" id="JACHGT010000018">
    <property type="protein sequence ID" value="MBB6038840.1"/>
    <property type="molecule type" value="Genomic_DNA"/>
</dbReference>
<feature type="domain" description="Iron-binding zinc finger CDGSH type" evidence="5">
    <location>
        <begin position="107"/>
        <end position="142"/>
    </location>
</feature>
<evidence type="ECO:0000256" key="1">
    <source>
        <dbReference type="ARBA" id="ARBA00022714"/>
    </source>
</evidence>
<evidence type="ECO:0000256" key="2">
    <source>
        <dbReference type="ARBA" id="ARBA00022723"/>
    </source>
</evidence>
<evidence type="ECO:0000256" key="4">
    <source>
        <dbReference type="ARBA" id="ARBA00023014"/>
    </source>
</evidence>
<gene>
    <name evidence="6" type="ORF">HNR73_006726</name>
</gene>
<keyword evidence="2" id="KW-0479">Metal-binding</keyword>
<proteinExistence type="predicted"/>
<keyword evidence="7" id="KW-1185">Reference proteome</keyword>
<dbReference type="InterPro" id="IPR010693">
    <property type="entry name" value="Divergent_4Fe-4S_mono-cluster"/>
</dbReference>
<dbReference type="Gene3D" id="3.40.5.90">
    <property type="entry name" value="CDGSH iron-sulfur domain, mitoNEET-type"/>
    <property type="match status" value="1"/>
</dbReference>
<evidence type="ECO:0000313" key="6">
    <source>
        <dbReference type="EMBL" id="MBB6038840.1"/>
    </source>
</evidence>
<dbReference type="Pfam" id="PF09360">
    <property type="entry name" value="zf-CDGSH"/>
    <property type="match status" value="1"/>
</dbReference>
<keyword evidence="3" id="KW-0408">Iron</keyword>
<keyword evidence="1" id="KW-0001">2Fe-2S</keyword>